<keyword evidence="3" id="KW-0378">Hydrolase</keyword>
<feature type="chain" id="PRO_5001967281" evidence="1">
    <location>
        <begin position="19"/>
        <end position="242"/>
    </location>
</feature>
<comment type="caution">
    <text evidence="3">The sequence shown here is derived from an EMBL/GenBank/DDBJ whole genome shotgun (WGS) entry which is preliminary data.</text>
</comment>
<protein>
    <submittedName>
        <fullName evidence="3">Dienelactone hydrolase family protein</fullName>
    </submittedName>
</protein>
<dbReference type="PANTHER" id="PTHR22946:SF0">
    <property type="entry name" value="DIENELACTONE HYDROLASE DOMAIN-CONTAINING PROTEIN"/>
    <property type="match status" value="1"/>
</dbReference>
<name>A0A0A0BIS6_9GAMM</name>
<evidence type="ECO:0000313" key="3">
    <source>
        <dbReference type="EMBL" id="KGM07861.1"/>
    </source>
</evidence>
<evidence type="ECO:0000256" key="1">
    <source>
        <dbReference type="SAM" id="SignalP"/>
    </source>
</evidence>
<proteinExistence type="predicted"/>
<dbReference type="RefSeq" id="WP_036311199.1">
    <property type="nucleotide sequence ID" value="NZ_JRQD01000001.1"/>
</dbReference>
<accession>A0A0A0BIS6</accession>
<dbReference type="InterPro" id="IPR029058">
    <property type="entry name" value="AB_hydrolase_fold"/>
</dbReference>
<feature type="domain" description="Dienelactone hydrolase" evidence="2">
    <location>
        <begin position="35"/>
        <end position="240"/>
    </location>
</feature>
<dbReference type="PANTHER" id="PTHR22946">
    <property type="entry name" value="DIENELACTONE HYDROLASE DOMAIN-CONTAINING PROTEIN-RELATED"/>
    <property type="match status" value="1"/>
</dbReference>
<dbReference type="AlphaFoldDB" id="A0A0A0BIS6"/>
<dbReference type="EMBL" id="JRQD01000001">
    <property type="protein sequence ID" value="KGM07861.1"/>
    <property type="molecule type" value="Genomic_DNA"/>
</dbReference>
<dbReference type="Proteomes" id="UP000029999">
    <property type="component" value="Unassembled WGS sequence"/>
</dbReference>
<keyword evidence="1" id="KW-0732">Signal</keyword>
<dbReference type="InterPro" id="IPR002925">
    <property type="entry name" value="Dienelactn_hydro"/>
</dbReference>
<organism evidence="3 4">
    <name type="scientific">Methylophaga thiooxydans</name>
    <dbReference type="NCBI Taxonomy" id="392484"/>
    <lineage>
        <taxon>Bacteria</taxon>
        <taxon>Pseudomonadati</taxon>
        <taxon>Pseudomonadota</taxon>
        <taxon>Gammaproteobacteria</taxon>
        <taxon>Thiotrichales</taxon>
        <taxon>Piscirickettsiaceae</taxon>
        <taxon>Methylophaga</taxon>
    </lineage>
</organism>
<dbReference type="InterPro" id="IPR050261">
    <property type="entry name" value="FrsA_esterase"/>
</dbReference>
<dbReference type="Gene3D" id="3.40.50.1820">
    <property type="entry name" value="alpha/beta hydrolase"/>
    <property type="match status" value="1"/>
</dbReference>
<feature type="signal peptide" evidence="1">
    <location>
        <begin position="1"/>
        <end position="18"/>
    </location>
</feature>
<dbReference type="GO" id="GO:0016787">
    <property type="term" value="F:hydrolase activity"/>
    <property type="evidence" value="ECO:0007669"/>
    <property type="project" value="UniProtKB-KW"/>
</dbReference>
<evidence type="ECO:0000313" key="4">
    <source>
        <dbReference type="Proteomes" id="UP000029999"/>
    </source>
</evidence>
<gene>
    <name evidence="3" type="ORF">LP43_0278</name>
</gene>
<dbReference type="SUPFAM" id="SSF53474">
    <property type="entry name" value="alpha/beta-Hydrolases"/>
    <property type="match status" value="1"/>
</dbReference>
<reference evidence="3 4" key="1">
    <citation type="submission" date="2014-09" db="EMBL/GenBank/DDBJ databases">
        <authorList>
            <person name="Grob C."/>
            <person name="Taubert M."/>
            <person name="Howat A.M."/>
            <person name="Burns O.J."/>
            <person name="Dixon J.L."/>
            <person name="Chen Y."/>
            <person name="Murrell J.C."/>
        </authorList>
    </citation>
    <scope>NUCLEOTIDE SEQUENCE [LARGE SCALE GENOMIC DNA]</scope>
    <source>
        <strain evidence="3">L4</strain>
    </source>
</reference>
<sequence>MKKTVCLVLLLWVFSATAETVSYQLNGQNYEGFYTSAKDNAPLIVLLHDWDGLTEYEIQRAQMLAQQGYAVFAADLFGAGIRPMKNADKRQHTGELYKNRAKMRSLIQAAFLKAGELGADKDNAVVMGYCFGGAAVLEAARSGGGYKGFVSFHGGLKTPEGQDYTKTQGEVLILHGAADHHISMDDFAQIGVELEAQNITYEMIAYGGARHAFTVLGGERYHAEADRKSWQRFMSFLEHTLK</sequence>
<evidence type="ECO:0000259" key="2">
    <source>
        <dbReference type="Pfam" id="PF01738"/>
    </source>
</evidence>
<dbReference type="STRING" id="392484.LP43_0278"/>
<dbReference type="Pfam" id="PF01738">
    <property type="entry name" value="DLH"/>
    <property type="match status" value="1"/>
</dbReference>